<dbReference type="RefSeq" id="WP_188701045.1">
    <property type="nucleotide sequence ID" value="NZ_BMMQ01000005.1"/>
</dbReference>
<evidence type="ECO:0000256" key="8">
    <source>
        <dbReference type="RuleBase" id="RU364100"/>
    </source>
</evidence>
<reference evidence="10" key="1">
    <citation type="journal article" date="2019" name="Int. J. Syst. Evol. Microbiol.">
        <title>The Global Catalogue of Microorganisms (GCM) 10K type strain sequencing project: providing services to taxonomists for standard genome sequencing and annotation.</title>
        <authorList>
            <consortium name="The Broad Institute Genomics Platform"/>
            <consortium name="The Broad Institute Genome Sequencing Center for Infectious Disease"/>
            <person name="Wu L."/>
            <person name="Ma J."/>
        </authorList>
    </citation>
    <scope>NUCLEOTIDE SEQUENCE [LARGE SCALE GENOMIC DNA]</scope>
    <source>
        <strain evidence="10">CGMCC 4.7181</strain>
    </source>
</reference>
<dbReference type="PANTHER" id="PTHR13604:SF0">
    <property type="entry name" value="ABASIC SITE PROCESSING PROTEIN HMCES"/>
    <property type="match status" value="1"/>
</dbReference>
<keyword evidence="3" id="KW-0227">DNA damage</keyword>
<keyword evidence="5" id="KW-0190">Covalent protein-DNA linkage</keyword>
<evidence type="ECO:0000256" key="1">
    <source>
        <dbReference type="ARBA" id="ARBA00008136"/>
    </source>
</evidence>
<dbReference type="Pfam" id="PF02586">
    <property type="entry name" value="SRAP"/>
    <property type="match status" value="1"/>
</dbReference>
<dbReference type="Gene3D" id="3.90.1680.10">
    <property type="entry name" value="SOS response associated peptidase-like"/>
    <property type="match status" value="1"/>
</dbReference>
<dbReference type="InterPro" id="IPR036590">
    <property type="entry name" value="SRAP-like"/>
</dbReference>
<keyword evidence="2 8" id="KW-0645">Protease</keyword>
<evidence type="ECO:0000313" key="10">
    <source>
        <dbReference type="Proteomes" id="UP000638043"/>
    </source>
</evidence>
<keyword evidence="10" id="KW-1185">Reference proteome</keyword>
<comment type="similarity">
    <text evidence="1 8">Belongs to the SOS response-associated peptidase family.</text>
</comment>
<proteinExistence type="inferred from homology"/>
<dbReference type="EC" id="3.4.-.-" evidence="8"/>
<dbReference type="InterPro" id="IPR003738">
    <property type="entry name" value="SRAP"/>
</dbReference>
<evidence type="ECO:0000256" key="3">
    <source>
        <dbReference type="ARBA" id="ARBA00022763"/>
    </source>
</evidence>
<evidence type="ECO:0000256" key="4">
    <source>
        <dbReference type="ARBA" id="ARBA00022801"/>
    </source>
</evidence>
<comment type="caution">
    <text evidence="9">The sequence shown here is derived from an EMBL/GenBank/DDBJ whole genome shotgun (WGS) entry which is preliminary data.</text>
</comment>
<keyword evidence="7" id="KW-0456">Lyase</keyword>
<dbReference type="SUPFAM" id="SSF143081">
    <property type="entry name" value="BB1717-like"/>
    <property type="match status" value="1"/>
</dbReference>
<dbReference type="EMBL" id="BMMQ01000005">
    <property type="protein sequence ID" value="GGO63942.1"/>
    <property type="molecule type" value="Genomic_DNA"/>
</dbReference>
<accession>A0ABQ2N0K9</accession>
<dbReference type="Proteomes" id="UP000638043">
    <property type="component" value="Unassembled WGS sequence"/>
</dbReference>
<keyword evidence="6" id="KW-0238">DNA-binding</keyword>
<keyword evidence="4 8" id="KW-0378">Hydrolase</keyword>
<protein>
    <recommendedName>
        <fullName evidence="8">Abasic site processing protein</fullName>
        <ecNumber evidence="8">3.4.-.-</ecNumber>
    </recommendedName>
</protein>
<evidence type="ECO:0000313" key="9">
    <source>
        <dbReference type="EMBL" id="GGO63942.1"/>
    </source>
</evidence>
<name>A0ABQ2N0K9_9MICO</name>
<evidence type="ECO:0000256" key="7">
    <source>
        <dbReference type="ARBA" id="ARBA00023239"/>
    </source>
</evidence>
<organism evidence="9 10">
    <name type="scientific">Microbacterium nanhaiense</name>
    <dbReference type="NCBI Taxonomy" id="1301026"/>
    <lineage>
        <taxon>Bacteria</taxon>
        <taxon>Bacillati</taxon>
        <taxon>Actinomycetota</taxon>
        <taxon>Actinomycetes</taxon>
        <taxon>Micrococcales</taxon>
        <taxon>Microbacteriaceae</taxon>
        <taxon>Microbacterium</taxon>
    </lineage>
</organism>
<sequence>MCGRFALDDHVNSSITDFVTSTGRHHNEWSSDWQGRWNIKPTQDIVLIRDSEKDDEIRVETARWSLVPPWSETLTPRFPTFNARSEGIATKATWKKPLKANRCIIPASGYYEWTGEKGAKQPWWIHPEQGILGFAGLYSWWQDRSRPDDDPNRWVLTATILTMPTVDELASIHDRNPLTLPEDLWEHWMDRSIVGDQKLVDEAVRAGRDESSALLFHKVSPFKAGDDSIALTEPLNSL</sequence>
<gene>
    <name evidence="9" type="ORF">GCM10010910_17620</name>
</gene>
<dbReference type="PANTHER" id="PTHR13604">
    <property type="entry name" value="DC12-RELATED"/>
    <property type="match status" value="1"/>
</dbReference>
<evidence type="ECO:0000256" key="2">
    <source>
        <dbReference type="ARBA" id="ARBA00022670"/>
    </source>
</evidence>
<evidence type="ECO:0000256" key="5">
    <source>
        <dbReference type="ARBA" id="ARBA00023124"/>
    </source>
</evidence>
<evidence type="ECO:0000256" key="6">
    <source>
        <dbReference type="ARBA" id="ARBA00023125"/>
    </source>
</evidence>